<feature type="domain" description="G-protein coupled receptors family 1 profile" evidence="14">
    <location>
        <begin position="22"/>
        <end position="286"/>
    </location>
</feature>
<evidence type="ECO:0000256" key="13">
    <source>
        <dbReference type="RuleBase" id="RU364061"/>
    </source>
</evidence>
<dbReference type="InterPro" id="IPR017452">
    <property type="entry name" value="GPCR_Rhodpsn_7TM"/>
</dbReference>
<keyword evidence="12 13" id="KW-0807">Transducer</keyword>
<dbReference type="PROSITE" id="PS50262">
    <property type="entry name" value="G_PROTEIN_RECEP_F1_2"/>
    <property type="match status" value="1"/>
</dbReference>
<keyword evidence="16" id="KW-1185">Reference proteome</keyword>
<accession>A0A8C4MV32</accession>
<dbReference type="GO" id="GO:0016503">
    <property type="term" value="F:pheromone receptor activity"/>
    <property type="evidence" value="ECO:0007669"/>
    <property type="project" value="InterPro"/>
</dbReference>
<dbReference type="GO" id="GO:0007606">
    <property type="term" value="P:sensory perception of chemical stimulus"/>
    <property type="evidence" value="ECO:0007669"/>
    <property type="project" value="UniProtKB-ARBA"/>
</dbReference>
<gene>
    <name evidence="15" type="primary">LOC106822627</name>
</gene>
<dbReference type="Pfam" id="PF03402">
    <property type="entry name" value="V1R"/>
    <property type="match status" value="1"/>
</dbReference>
<reference evidence="15 16" key="1">
    <citation type="journal article" date="2020" name="Nat. Commun.">
        <title>Donkey genomes provide new insights into domestication and selection for coat color.</title>
        <authorList>
            <person name="Wang"/>
            <person name="C."/>
            <person name="Li"/>
            <person name="H."/>
            <person name="Guo"/>
            <person name="Y."/>
            <person name="Huang"/>
            <person name="J."/>
            <person name="Sun"/>
            <person name="Y."/>
            <person name="Min"/>
            <person name="J."/>
            <person name="Wang"/>
            <person name="J."/>
            <person name="Fang"/>
            <person name="X."/>
            <person name="Zhao"/>
            <person name="Z."/>
            <person name="Wang"/>
            <person name="S."/>
            <person name="Zhang"/>
            <person name="Y."/>
            <person name="Liu"/>
            <person name="Q."/>
            <person name="Jiang"/>
            <person name="Q."/>
            <person name="Wang"/>
            <person name="X."/>
            <person name="Guo"/>
            <person name="Y."/>
            <person name="Yang"/>
            <person name="C."/>
            <person name="Wang"/>
            <person name="Y."/>
            <person name="Tian"/>
            <person name="F."/>
            <person name="Zhuang"/>
            <person name="G."/>
            <person name="Fan"/>
            <person name="Y."/>
            <person name="Gao"/>
            <person name="Q."/>
            <person name="Li"/>
            <person name="Y."/>
            <person name="Ju"/>
            <person name="Z."/>
            <person name="Li"/>
            <person name="J."/>
            <person name="Li"/>
            <person name="R."/>
            <person name="Hou"/>
            <person name="M."/>
            <person name="Yang"/>
            <person name="G."/>
            <person name="Liu"/>
            <person name="G."/>
            <person name="Liu"/>
            <person name="W."/>
            <person name="Guo"/>
            <person name="J."/>
            <person name="Pan"/>
            <person name="S."/>
            <person name="Fan"/>
            <person name="G."/>
            <person name="Zhang"/>
            <person name="W."/>
            <person name="Zhang"/>
            <person name="R."/>
            <person name="Yu"/>
            <person name="J."/>
            <person name="Zhang"/>
            <person name="X."/>
            <person name="Yin"/>
            <person name="Q."/>
            <person name="Ji"/>
            <person name="C."/>
            <person name="Jin"/>
            <person name="Y."/>
            <person name="Yue"/>
            <person name="G."/>
            <person name="Liu"/>
            <person name="M."/>
            <person name="Xu"/>
            <person name="J."/>
            <person name="Liu"/>
            <person name="S."/>
            <person name="Jordana"/>
            <person name="J."/>
            <person name="Noce"/>
            <person name="A."/>
            <person name="Amills"/>
            <person name="M."/>
            <person name="Wu"/>
            <person name="D.D."/>
            <person name="Li"/>
            <person name="S."/>
            <person name="Zhou"/>
            <person name="X. and Zhong"/>
            <person name="J."/>
        </authorList>
    </citation>
    <scope>NUCLEOTIDE SEQUENCE [LARGE SCALE GENOMIC DNA]</scope>
</reference>
<evidence type="ECO:0000256" key="4">
    <source>
        <dbReference type="ARBA" id="ARBA00022475"/>
    </source>
</evidence>
<evidence type="ECO:0000256" key="10">
    <source>
        <dbReference type="ARBA" id="ARBA00023170"/>
    </source>
</evidence>
<keyword evidence="7 13" id="KW-1133">Transmembrane helix</keyword>
<comment type="function">
    <text evidence="1">Putative pheromone receptor.</text>
</comment>
<dbReference type="FunFam" id="1.20.1070.10:FF:000033">
    <property type="entry name" value="Vomeronasal type-1 receptor"/>
    <property type="match status" value="1"/>
</dbReference>
<evidence type="ECO:0000256" key="1">
    <source>
        <dbReference type="ARBA" id="ARBA00003878"/>
    </source>
</evidence>
<evidence type="ECO:0000256" key="8">
    <source>
        <dbReference type="ARBA" id="ARBA00023040"/>
    </source>
</evidence>
<reference evidence="15" key="3">
    <citation type="submission" date="2025-09" db="UniProtKB">
        <authorList>
            <consortium name="Ensembl"/>
        </authorList>
    </citation>
    <scope>IDENTIFICATION</scope>
</reference>
<dbReference type="GO" id="GO:0019236">
    <property type="term" value="P:response to pheromone"/>
    <property type="evidence" value="ECO:0007669"/>
    <property type="project" value="UniProtKB-KW"/>
</dbReference>
<comment type="similarity">
    <text evidence="3 13">Belongs to the G-protein coupled receptor 1 family.</text>
</comment>
<feature type="transmembrane region" description="Helical" evidence="13">
    <location>
        <begin position="6"/>
        <end position="33"/>
    </location>
</feature>
<keyword evidence="9 13" id="KW-0472">Membrane</keyword>
<dbReference type="AlphaFoldDB" id="A0A8C4MV32"/>
<evidence type="ECO:0000313" key="16">
    <source>
        <dbReference type="Proteomes" id="UP000694387"/>
    </source>
</evidence>
<dbReference type="PRINTS" id="PR01534">
    <property type="entry name" value="VOMERONASL1R"/>
</dbReference>
<dbReference type="GO" id="GO:0005886">
    <property type="term" value="C:plasma membrane"/>
    <property type="evidence" value="ECO:0007669"/>
    <property type="project" value="UniProtKB-SubCell"/>
</dbReference>
<evidence type="ECO:0000256" key="3">
    <source>
        <dbReference type="ARBA" id="ARBA00010663"/>
    </source>
</evidence>
<dbReference type="Proteomes" id="UP000694387">
    <property type="component" value="Chromosome 26"/>
</dbReference>
<protein>
    <recommendedName>
        <fullName evidence="13">Vomeronasal type-1 receptor</fullName>
    </recommendedName>
</protein>
<dbReference type="InterPro" id="IPR004072">
    <property type="entry name" value="Vmron_rcpt_1"/>
</dbReference>
<dbReference type="CDD" id="cd13949">
    <property type="entry name" value="7tm_V1R_pheromone"/>
    <property type="match status" value="1"/>
</dbReference>
<dbReference type="GeneTree" id="ENSGT00960000186612"/>
<evidence type="ECO:0000256" key="5">
    <source>
        <dbReference type="ARBA" id="ARBA00022507"/>
    </source>
</evidence>
<feature type="transmembrane region" description="Helical" evidence="13">
    <location>
        <begin position="45"/>
        <end position="67"/>
    </location>
</feature>
<evidence type="ECO:0000256" key="12">
    <source>
        <dbReference type="ARBA" id="ARBA00023224"/>
    </source>
</evidence>
<feature type="transmembrane region" description="Helical" evidence="13">
    <location>
        <begin position="94"/>
        <end position="115"/>
    </location>
</feature>
<dbReference type="Ensembl" id="ENSEAST00005034740.2">
    <property type="protein sequence ID" value="ENSEASP00005031902.2"/>
    <property type="gene ID" value="ENSEASG00005021774.2"/>
</dbReference>
<keyword evidence="6 13" id="KW-0812">Transmembrane</keyword>
<name>A0A8C4MV32_EQUAS</name>
<keyword evidence="5 13" id="KW-0589">Pheromone response</keyword>
<evidence type="ECO:0000259" key="14">
    <source>
        <dbReference type="PROSITE" id="PS50262"/>
    </source>
</evidence>
<evidence type="ECO:0000256" key="11">
    <source>
        <dbReference type="ARBA" id="ARBA00023180"/>
    </source>
</evidence>
<feature type="transmembrane region" description="Helical" evidence="13">
    <location>
        <begin position="180"/>
        <end position="207"/>
    </location>
</feature>
<dbReference type="Gene3D" id="1.20.1070.10">
    <property type="entry name" value="Rhodopsin 7-helix transmembrane proteins"/>
    <property type="match status" value="1"/>
</dbReference>
<feature type="transmembrane region" description="Helical" evidence="13">
    <location>
        <begin position="236"/>
        <end position="260"/>
    </location>
</feature>
<reference evidence="15" key="2">
    <citation type="submission" date="2025-08" db="UniProtKB">
        <authorList>
            <consortium name="Ensembl"/>
        </authorList>
    </citation>
    <scope>IDENTIFICATION</scope>
</reference>
<keyword evidence="10 13" id="KW-0675">Receptor</keyword>
<keyword evidence="8 13" id="KW-0297">G-protein coupled receptor</keyword>
<keyword evidence="4 13" id="KW-1003">Cell membrane</keyword>
<evidence type="ECO:0000313" key="15">
    <source>
        <dbReference type="Ensembl" id="ENSEASP00005031902.2"/>
    </source>
</evidence>
<feature type="transmembrane region" description="Helical" evidence="13">
    <location>
        <begin position="127"/>
        <end position="146"/>
    </location>
</feature>
<evidence type="ECO:0000256" key="7">
    <source>
        <dbReference type="ARBA" id="ARBA00022989"/>
    </source>
</evidence>
<dbReference type="SUPFAM" id="SSF81321">
    <property type="entry name" value="Family A G protein-coupled receptor-like"/>
    <property type="match status" value="1"/>
</dbReference>
<organism evidence="15 16">
    <name type="scientific">Equus asinus</name>
    <name type="common">Donkey</name>
    <name type="synonym">Equus africanus asinus</name>
    <dbReference type="NCBI Taxonomy" id="9793"/>
    <lineage>
        <taxon>Eukaryota</taxon>
        <taxon>Metazoa</taxon>
        <taxon>Chordata</taxon>
        <taxon>Craniata</taxon>
        <taxon>Vertebrata</taxon>
        <taxon>Euteleostomi</taxon>
        <taxon>Mammalia</taxon>
        <taxon>Eutheria</taxon>
        <taxon>Laurasiatheria</taxon>
        <taxon>Perissodactyla</taxon>
        <taxon>Equidae</taxon>
        <taxon>Equus</taxon>
    </lineage>
</organism>
<evidence type="ECO:0000256" key="2">
    <source>
        <dbReference type="ARBA" id="ARBA00004651"/>
    </source>
</evidence>
<dbReference type="PANTHER" id="PTHR24062">
    <property type="entry name" value="VOMERONASAL TYPE-1 RECEPTOR"/>
    <property type="match status" value="1"/>
</dbReference>
<keyword evidence="11" id="KW-0325">Glycoprotein</keyword>
<comment type="subcellular location">
    <subcellularLocation>
        <location evidence="2 13">Cell membrane</location>
        <topology evidence="2 13">Multi-pass membrane protein</topology>
    </subcellularLocation>
</comment>
<evidence type="ECO:0000256" key="9">
    <source>
        <dbReference type="ARBA" id="ARBA00023136"/>
    </source>
</evidence>
<feature type="transmembrane region" description="Helical" evidence="13">
    <location>
        <begin position="266"/>
        <end position="286"/>
    </location>
</feature>
<evidence type="ECO:0000256" key="6">
    <source>
        <dbReference type="ARBA" id="ARBA00022692"/>
    </source>
</evidence>
<sequence>MTTTDLVIGMIFSLQTIVGICGNVSVLYFYLFLHFTGNKLRSTDLILNNLIVGNLLVIFSKGVPHAIASFGLKDFLNDIGCKLVFYVHRVGRDVSIGTTCLLSVFQAITISPLNFRWAELKRKAPKYIGTSNTFCWILNITVNTMLPSYVTEKRNNTNFAHVRDYGYCYVILRGSITRKLYVPLILCRDGFCLVLMVWASGFMVFILRKHKQQVRYMHRNNLSHGCSPETTAMQSIVVLVCTFASLWILSFIFLTFFQVFKSTSLWLVNTSSLITACFPTVSPYILMSHDPRVSRVSQKYIFRHIERCELSVAPKNAICLR</sequence>
<proteinExistence type="inferred from homology"/>